<dbReference type="RefSeq" id="WP_018301149.1">
    <property type="nucleotide sequence ID" value="NZ_KB902276.1"/>
</dbReference>
<name>A0A0D0QFV8_9RHOB</name>
<feature type="chain" id="PRO_5002230695" evidence="1">
    <location>
        <begin position="20"/>
        <end position="182"/>
    </location>
</feature>
<organism evidence="2 3">
    <name type="scientific">Wenxinia marina DSM 24838</name>
    <dbReference type="NCBI Taxonomy" id="1123501"/>
    <lineage>
        <taxon>Bacteria</taxon>
        <taxon>Pseudomonadati</taxon>
        <taxon>Pseudomonadota</taxon>
        <taxon>Alphaproteobacteria</taxon>
        <taxon>Rhodobacterales</taxon>
        <taxon>Roseobacteraceae</taxon>
        <taxon>Wenxinia</taxon>
    </lineage>
</organism>
<dbReference type="EMBL" id="AONG01000008">
    <property type="protein sequence ID" value="KIQ69918.1"/>
    <property type="molecule type" value="Genomic_DNA"/>
</dbReference>
<comment type="caution">
    <text evidence="2">The sequence shown here is derived from an EMBL/GenBank/DDBJ whole genome shotgun (WGS) entry which is preliminary data.</text>
</comment>
<dbReference type="Proteomes" id="UP000035100">
    <property type="component" value="Unassembled WGS sequence"/>
</dbReference>
<keyword evidence="3" id="KW-1185">Reference proteome</keyword>
<evidence type="ECO:0000256" key="1">
    <source>
        <dbReference type="SAM" id="SignalP"/>
    </source>
</evidence>
<feature type="signal peptide" evidence="1">
    <location>
        <begin position="1"/>
        <end position="19"/>
    </location>
</feature>
<evidence type="ECO:0000313" key="3">
    <source>
        <dbReference type="Proteomes" id="UP000035100"/>
    </source>
</evidence>
<protein>
    <submittedName>
        <fullName evidence="2">Uncharacterized protein</fullName>
    </submittedName>
</protein>
<proteinExistence type="predicted"/>
<sequence length="182" mass="18635">MRRPALAALCLSLAAPAAAQDADAAFAALDAAATRGVAGTNVTTAGISRGDGCALTYSASQAVGPTVLTATFTFDPAALDLEHPDSDDDILMDPAIEVRTIVFGGIQPDTPGVDRIVTAPADTDEQRTFFEENIPGGSCDDSGCTYVIEEGEVILLALDDDRDAQEGAIISALKEFVAVCGG</sequence>
<gene>
    <name evidence="2" type="ORF">Wenmar_01488</name>
</gene>
<dbReference type="STRING" id="1123501.Wenmar_01488"/>
<dbReference type="AlphaFoldDB" id="A0A0D0QFV8"/>
<keyword evidence="1" id="KW-0732">Signal</keyword>
<evidence type="ECO:0000313" key="2">
    <source>
        <dbReference type="EMBL" id="KIQ69918.1"/>
    </source>
</evidence>
<accession>A0A0D0QFV8</accession>
<reference evidence="2 3" key="1">
    <citation type="submission" date="2013-01" db="EMBL/GenBank/DDBJ databases">
        <authorList>
            <person name="Fiebig A."/>
            <person name="Goeker M."/>
            <person name="Klenk H.-P.P."/>
        </authorList>
    </citation>
    <scope>NUCLEOTIDE SEQUENCE [LARGE SCALE GENOMIC DNA]</scope>
    <source>
        <strain evidence="2 3">DSM 24838</strain>
    </source>
</reference>